<dbReference type="AlphaFoldDB" id="A0A1F6AYS2"/>
<reference evidence="2 3" key="1">
    <citation type="journal article" date="2016" name="Nat. Commun.">
        <title>Thousands of microbial genomes shed light on interconnected biogeochemical processes in an aquifer system.</title>
        <authorList>
            <person name="Anantharaman K."/>
            <person name="Brown C.T."/>
            <person name="Hug L.A."/>
            <person name="Sharon I."/>
            <person name="Castelle C.J."/>
            <person name="Probst A.J."/>
            <person name="Thomas B.C."/>
            <person name="Singh A."/>
            <person name="Wilkins M.J."/>
            <person name="Karaoz U."/>
            <person name="Brodie E.L."/>
            <person name="Williams K.H."/>
            <person name="Hubbard S.S."/>
            <person name="Banfield J.F."/>
        </authorList>
    </citation>
    <scope>NUCLEOTIDE SEQUENCE [LARGE SCALE GENOMIC DNA]</scope>
</reference>
<dbReference type="PANTHER" id="PTHR43685:SF2">
    <property type="entry name" value="GLYCOSYLTRANSFERASE 2-LIKE DOMAIN-CONTAINING PROTEIN"/>
    <property type="match status" value="1"/>
</dbReference>
<accession>A0A1F6AYS2</accession>
<protein>
    <recommendedName>
        <fullName evidence="1">Glycosyltransferase 2-like domain-containing protein</fullName>
    </recommendedName>
</protein>
<gene>
    <name evidence="2" type="ORF">A3A63_03365</name>
</gene>
<sequence length="275" mass="30899">MKKPRFSIIIPTLNEEKFVPKLLLSLTRQTVKNFDVVVVDGKSKDRTVAVASQFVKKLPLAVAVSEKTGVSAQRNMGAKIAKADWLVFVDADSVLLSNFIERIGVYIDRKRTKFFTTWLKADGDEAVDSIGGLLLNMSIEGAVLIERPWAPGPLTIVRRDTFDMVGGYDEDTSYGEDHDSSMKIYKRGIPFDILREILYIYSLRRFRKEGNLKTIKRNAISLYKVLSTGRGPKHMPGFIGGGSIYQDGLQKKKKDALLFKKLELSAKKFIGEFIA</sequence>
<dbReference type="InterPro" id="IPR001173">
    <property type="entry name" value="Glyco_trans_2-like"/>
</dbReference>
<comment type="caution">
    <text evidence="2">The sequence shown here is derived from an EMBL/GenBank/DDBJ whole genome shotgun (WGS) entry which is preliminary data.</text>
</comment>
<proteinExistence type="predicted"/>
<dbReference type="EMBL" id="MFJX01000060">
    <property type="protein sequence ID" value="OGG29673.1"/>
    <property type="molecule type" value="Genomic_DNA"/>
</dbReference>
<evidence type="ECO:0000313" key="2">
    <source>
        <dbReference type="EMBL" id="OGG29673.1"/>
    </source>
</evidence>
<evidence type="ECO:0000259" key="1">
    <source>
        <dbReference type="Pfam" id="PF00535"/>
    </source>
</evidence>
<feature type="domain" description="Glycosyltransferase 2-like" evidence="1">
    <location>
        <begin position="7"/>
        <end position="117"/>
    </location>
</feature>
<dbReference type="InterPro" id="IPR050834">
    <property type="entry name" value="Glycosyltransf_2"/>
</dbReference>
<dbReference type="InterPro" id="IPR029044">
    <property type="entry name" value="Nucleotide-diphossugar_trans"/>
</dbReference>
<dbReference type="Gene3D" id="3.90.550.10">
    <property type="entry name" value="Spore Coat Polysaccharide Biosynthesis Protein SpsA, Chain A"/>
    <property type="match status" value="1"/>
</dbReference>
<dbReference type="Pfam" id="PF00535">
    <property type="entry name" value="Glycos_transf_2"/>
    <property type="match status" value="1"/>
</dbReference>
<organism evidence="2 3">
    <name type="scientific">Candidatus Gottesmanbacteria bacterium RIFCSPLOWO2_01_FULL_46_9</name>
    <dbReference type="NCBI Taxonomy" id="1798394"/>
    <lineage>
        <taxon>Bacteria</taxon>
        <taxon>Candidatus Gottesmaniibacteriota</taxon>
    </lineage>
</organism>
<dbReference type="PANTHER" id="PTHR43685">
    <property type="entry name" value="GLYCOSYLTRANSFERASE"/>
    <property type="match status" value="1"/>
</dbReference>
<evidence type="ECO:0000313" key="3">
    <source>
        <dbReference type="Proteomes" id="UP000176450"/>
    </source>
</evidence>
<name>A0A1F6AYS2_9BACT</name>
<dbReference type="Proteomes" id="UP000176450">
    <property type="component" value="Unassembled WGS sequence"/>
</dbReference>
<dbReference type="SUPFAM" id="SSF53448">
    <property type="entry name" value="Nucleotide-diphospho-sugar transferases"/>
    <property type="match status" value="1"/>
</dbReference>